<name>A5GCG6_GEOUR</name>
<evidence type="ECO:0000313" key="1">
    <source>
        <dbReference type="EMBL" id="ABQ24734.1"/>
    </source>
</evidence>
<dbReference type="Proteomes" id="UP000006695">
    <property type="component" value="Chromosome"/>
</dbReference>
<dbReference type="KEGG" id="gur:Gura_0520"/>
<accession>A5GCG6</accession>
<keyword evidence="2" id="KW-1185">Reference proteome</keyword>
<proteinExistence type="predicted"/>
<evidence type="ECO:0000313" key="2">
    <source>
        <dbReference type="Proteomes" id="UP000006695"/>
    </source>
</evidence>
<dbReference type="AlphaFoldDB" id="A5GCG6"/>
<reference evidence="1 2" key="1">
    <citation type="submission" date="2007-05" db="EMBL/GenBank/DDBJ databases">
        <title>Complete sequence of Geobacter uraniireducens Rf4.</title>
        <authorList>
            <consortium name="US DOE Joint Genome Institute"/>
            <person name="Copeland A."/>
            <person name="Lucas S."/>
            <person name="Lapidus A."/>
            <person name="Barry K."/>
            <person name="Detter J.C."/>
            <person name="Glavina del Rio T."/>
            <person name="Hammon N."/>
            <person name="Israni S."/>
            <person name="Dalin E."/>
            <person name="Tice H."/>
            <person name="Pitluck S."/>
            <person name="Chertkov O."/>
            <person name="Brettin T."/>
            <person name="Bruce D."/>
            <person name="Han C."/>
            <person name="Schmutz J."/>
            <person name="Larimer F."/>
            <person name="Land M."/>
            <person name="Hauser L."/>
            <person name="Kyrpides N."/>
            <person name="Mikhailova N."/>
            <person name="Shelobolina E."/>
            <person name="Aklujkar M."/>
            <person name="Lovley D."/>
            <person name="Richardson P."/>
        </authorList>
    </citation>
    <scope>NUCLEOTIDE SEQUENCE [LARGE SCALE GENOMIC DNA]</scope>
    <source>
        <strain evidence="1 2">Rf4</strain>
    </source>
</reference>
<organism evidence="1 2">
    <name type="scientific">Geotalea uraniireducens (strain Rf4)</name>
    <name type="common">Geobacter uraniireducens</name>
    <dbReference type="NCBI Taxonomy" id="351605"/>
    <lineage>
        <taxon>Bacteria</taxon>
        <taxon>Pseudomonadati</taxon>
        <taxon>Thermodesulfobacteriota</taxon>
        <taxon>Desulfuromonadia</taxon>
        <taxon>Geobacterales</taxon>
        <taxon>Geobacteraceae</taxon>
        <taxon>Geotalea</taxon>
    </lineage>
</organism>
<dbReference type="HOGENOM" id="CLU_2259773_0_0_7"/>
<dbReference type="EMBL" id="CP000698">
    <property type="protein sequence ID" value="ABQ24734.1"/>
    <property type="molecule type" value="Genomic_DNA"/>
</dbReference>
<sequence length="103" mass="11299">MHKRLLCTVIATAALCLVFLGMRVPNLSKLHSPKPRPRAIIETTVKAGQPAGIRVNADVVTCQIAPFLAVPTPFSSSFHQEIRKFNFIPIEHHTARAPPVNPV</sequence>
<gene>
    <name evidence="1" type="ordered locus">Gura_0520</name>
</gene>
<dbReference type="STRING" id="351605.Gura_0520"/>
<protein>
    <submittedName>
        <fullName evidence="1">Uncharacterized protein</fullName>
    </submittedName>
</protein>